<reference evidence="2 3" key="1">
    <citation type="submission" date="2019-11" db="EMBL/GenBank/DDBJ databases">
        <title>Draft genome sequences of five Paenibacillus species of dairy origin.</title>
        <authorList>
            <person name="Olajide A.M."/>
            <person name="Chen S."/>
            <person name="Lapointe G."/>
        </authorList>
    </citation>
    <scope>NUCLEOTIDE SEQUENCE [LARGE SCALE GENOMIC DNA]</scope>
    <source>
        <strain evidence="2 3">2CS3</strain>
    </source>
</reference>
<dbReference type="AlphaFoldDB" id="A0A7X3CRD1"/>
<dbReference type="PANTHER" id="PTHR37524:SF2">
    <property type="entry name" value="RIBOSOMAL RNA METHYLTRANSFERASE FTSJ DOMAIN-CONTAINING PROTEIN"/>
    <property type="match status" value="1"/>
</dbReference>
<dbReference type="SUPFAM" id="SSF53335">
    <property type="entry name" value="S-adenosyl-L-methionine-dependent methyltransferases"/>
    <property type="match status" value="1"/>
</dbReference>
<dbReference type="EMBL" id="WNZX01000002">
    <property type="protein sequence ID" value="MUG69611.1"/>
    <property type="molecule type" value="Genomic_DNA"/>
</dbReference>
<dbReference type="CDD" id="cd02440">
    <property type="entry name" value="AdoMet_MTases"/>
    <property type="match status" value="1"/>
</dbReference>
<dbReference type="GO" id="GO:0008168">
    <property type="term" value="F:methyltransferase activity"/>
    <property type="evidence" value="ECO:0007669"/>
    <property type="project" value="UniProtKB-KW"/>
</dbReference>
<dbReference type="InterPro" id="IPR029063">
    <property type="entry name" value="SAM-dependent_MTases_sf"/>
</dbReference>
<dbReference type="InterPro" id="IPR002877">
    <property type="entry name" value="RNA_MeTrfase_FtsJ_dom"/>
</dbReference>
<dbReference type="Pfam" id="PF01728">
    <property type="entry name" value="FtsJ"/>
    <property type="match status" value="1"/>
</dbReference>
<proteinExistence type="predicted"/>
<dbReference type="Gene3D" id="3.40.50.150">
    <property type="entry name" value="Vaccinia Virus protein VP39"/>
    <property type="match status" value="1"/>
</dbReference>
<evidence type="ECO:0000313" key="2">
    <source>
        <dbReference type="EMBL" id="MUG69611.1"/>
    </source>
</evidence>
<feature type="domain" description="Ribosomal RNA methyltransferase FtsJ" evidence="1">
    <location>
        <begin position="186"/>
        <end position="309"/>
    </location>
</feature>
<name>A0A7X3CRD1_9BACL</name>
<keyword evidence="2" id="KW-0489">Methyltransferase</keyword>
<dbReference type="PANTHER" id="PTHR37524">
    <property type="entry name" value="RIBOSOMAL RNA LARGE SUBUNIT METHYLTRANSFERASE M"/>
    <property type="match status" value="1"/>
</dbReference>
<accession>A0A7X3CRD1</accession>
<dbReference type="GO" id="GO:0032259">
    <property type="term" value="P:methylation"/>
    <property type="evidence" value="ECO:0007669"/>
    <property type="project" value="UniProtKB-KW"/>
</dbReference>
<sequence length="345" mass="38136">MSEAMLIGTSNRGYAQQAQEELRRLFSPAAVRFAWLAPGETFTFTVELEREEAVRRVLAAEPVFLRHMCPVDAQTSWNGTLEEAAAALKSAMEAYRPFVPTGSAIAVQARKPETETGLPSPSAIKSIIDPLLESQLSAVPVVRQADWILSVYMTGESLFTGLSRPAHNLSDWAGGAVRFRKEDGQVSRAKFKLLEAELAFGLDFGQYKHALDIGAAPGGWTSLLLERGLAVTAVDPAKLDASLVKHPKLTYLAKKADEVVFVSGQFDLLVCDMSWSHRQMTKLVRELMYALKPGGTAIITVKLMHKKAFQTIREVVDDFAGTMTLQQAKQLFHNRDELTLFLIRQ</sequence>
<comment type="caution">
    <text evidence="2">The sequence shown here is derived from an EMBL/GenBank/DDBJ whole genome shotgun (WGS) entry which is preliminary data.</text>
</comment>
<organism evidence="2 3">
    <name type="scientific">Paenibacillus validus</name>
    <dbReference type="NCBI Taxonomy" id="44253"/>
    <lineage>
        <taxon>Bacteria</taxon>
        <taxon>Bacillati</taxon>
        <taxon>Bacillota</taxon>
        <taxon>Bacilli</taxon>
        <taxon>Bacillales</taxon>
        <taxon>Paenibacillaceae</taxon>
        <taxon>Paenibacillus</taxon>
    </lineage>
</organism>
<protein>
    <submittedName>
        <fullName evidence="2">Methyltransferase domain-containing protein</fullName>
    </submittedName>
</protein>
<evidence type="ECO:0000259" key="1">
    <source>
        <dbReference type="Pfam" id="PF01728"/>
    </source>
</evidence>
<keyword evidence="2" id="KW-0808">Transferase</keyword>
<keyword evidence="3" id="KW-1185">Reference proteome</keyword>
<dbReference type="Proteomes" id="UP000450917">
    <property type="component" value="Unassembled WGS sequence"/>
</dbReference>
<evidence type="ECO:0000313" key="3">
    <source>
        <dbReference type="Proteomes" id="UP000450917"/>
    </source>
</evidence>
<gene>
    <name evidence="2" type="ORF">GNP93_02855</name>
</gene>
<dbReference type="RefSeq" id="WP_054796427.1">
    <property type="nucleotide sequence ID" value="NZ_JARTHJ010000141.1"/>
</dbReference>